<organism evidence="2 3">
    <name type="scientific">Candidatus Sungbacteria bacterium RIFCSPLOWO2_01_FULL_47_10</name>
    <dbReference type="NCBI Taxonomy" id="1802276"/>
    <lineage>
        <taxon>Bacteria</taxon>
        <taxon>Candidatus Sungiibacteriota</taxon>
    </lineage>
</organism>
<evidence type="ECO:0000313" key="2">
    <source>
        <dbReference type="EMBL" id="OHA07870.1"/>
    </source>
</evidence>
<proteinExistence type="predicted"/>
<evidence type="ECO:0000313" key="3">
    <source>
        <dbReference type="Proteomes" id="UP000177982"/>
    </source>
</evidence>
<gene>
    <name evidence="2" type="ORF">A2934_00235</name>
</gene>
<dbReference type="AlphaFoldDB" id="A0A1G2L8I8"/>
<dbReference type="EMBL" id="MHQO01000002">
    <property type="protein sequence ID" value="OHA07870.1"/>
    <property type="molecule type" value="Genomic_DNA"/>
</dbReference>
<protein>
    <submittedName>
        <fullName evidence="2">Uncharacterized protein</fullName>
    </submittedName>
</protein>
<feature type="region of interest" description="Disordered" evidence="1">
    <location>
        <begin position="85"/>
        <end position="105"/>
    </location>
</feature>
<sequence length="105" mass="11524">MPEVITTPSGKSFSVAGFGTEIAKRFAVTILQFQLVEEKPGVYTFRFVPGRKYEPGLDTPLLDMLRNIIGQKSIIALEKVSGISPNASGKTPTFLRETNLNGKHE</sequence>
<name>A0A1G2L8I8_9BACT</name>
<accession>A0A1G2L8I8</accession>
<evidence type="ECO:0000256" key="1">
    <source>
        <dbReference type="SAM" id="MobiDB-lite"/>
    </source>
</evidence>
<comment type="caution">
    <text evidence="2">The sequence shown here is derived from an EMBL/GenBank/DDBJ whole genome shotgun (WGS) entry which is preliminary data.</text>
</comment>
<reference evidence="2 3" key="1">
    <citation type="journal article" date="2016" name="Nat. Commun.">
        <title>Thousands of microbial genomes shed light on interconnected biogeochemical processes in an aquifer system.</title>
        <authorList>
            <person name="Anantharaman K."/>
            <person name="Brown C.T."/>
            <person name="Hug L.A."/>
            <person name="Sharon I."/>
            <person name="Castelle C.J."/>
            <person name="Probst A.J."/>
            <person name="Thomas B.C."/>
            <person name="Singh A."/>
            <person name="Wilkins M.J."/>
            <person name="Karaoz U."/>
            <person name="Brodie E.L."/>
            <person name="Williams K.H."/>
            <person name="Hubbard S.S."/>
            <person name="Banfield J.F."/>
        </authorList>
    </citation>
    <scope>NUCLEOTIDE SEQUENCE [LARGE SCALE GENOMIC DNA]</scope>
</reference>
<dbReference type="Proteomes" id="UP000177982">
    <property type="component" value="Unassembled WGS sequence"/>
</dbReference>